<dbReference type="Gene3D" id="3.40.50.1820">
    <property type="entry name" value="alpha/beta hydrolase"/>
    <property type="match status" value="1"/>
</dbReference>
<accession>A0A4R5QK39</accession>
<dbReference type="AlphaFoldDB" id="A0A4R5QK39"/>
<dbReference type="PANTHER" id="PTHR46438">
    <property type="entry name" value="ALPHA/BETA-HYDROLASES SUPERFAMILY PROTEIN"/>
    <property type="match status" value="1"/>
</dbReference>
<evidence type="ECO:0000313" key="3">
    <source>
        <dbReference type="Proteomes" id="UP000295096"/>
    </source>
</evidence>
<dbReference type="NCBIfam" id="TIGR03056">
    <property type="entry name" value="bchO_mg_che_rel"/>
    <property type="match status" value="1"/>
</dbReference>
<organism evidence="2 3">
    <name type="scientific">Dankookia rubra</name>
    <dbReference type="NCBI Taxonomy" id="1442381"/>
    <lineage>
        <taxon>Bacteria</taxon>
        <taxon>Pseudomonadati</taxon>
        <taxon>Pseudomonadota</taxon>
        <taxon>Alphaproteobacteria</taxon>
        <taxon>Acetobacterales</taxon>
        <taxon>Roseomonadaceae</taxon>
        <taxon>Dankookia</taxon>
    </lineage>
</organism>
<dbReference type="Pfam" id="PF12697">
    <property type="entry name" value="Abhydrolase_6"/>
    <property type="match status" value="1"/>
</dbReference>
<keyword evidence="3" id="KW-1185">Reference proteome</keyword>
<name>A0A4R5QK39_9PROT</name>
<dbReference type="PANTHER" id="PTHR46438:SF11">
    <property type="entry name" value="LIPASE-RELATED"/>
    <property type="match status" value="1"/>
</dbReference>
<dbReference type="SUPFAM" id="SSF53474">
    <property type="entry name" value="alpha/beta-Hydrolases"/>
    <property type="match status" value="1"/>
</dbReference>
<feature type="domain" description="AB hydrolase-1" evidence="1">
    <location>
        <begin position="45"/>
        <end position="284"/>
    </location>
</feature>
<dbReference type="InterPro" id="IPR029058">
    <property type="entry name" value="AB_hydrolase_fold"/>
</dbReference>
<dbReference type="InterPro" id="IPR000073">
    <property type="entry name" value="AB_hydrolase_1"/>
</dbReference>
<sequence length="302" mass="31644">MGGQGAKPPGRPLIPADWPNRSSSRFVTAGGLRWHVQVAGSGPVLLLVHGTGAATHSWRDLLPLLARHFTVVAPDLPGHGFTQRPRAEGLSLPGMARGVTTLLRALGLKPALAAGHSAGAAVIARMTLDGGIAPRALVGLNAALLPFEGLAGQIFSPIARLLSGLPAVPWFFAWRAGDRGLVERLLRDTGSTLDPRGVELYGRLVRQPGHVAAALGMMAHWELRPLLRDLKALSVPLVLVVGGHDRTVPPSDARRIRAAVPGTRILDLPALGHLAHEERPAEVAGILLRIAEEAGALAAVTA</sequence>
<gene>
    <name evidence="2" type="ORF">E2C06_07355</name>
</gene>
<dbReference type="PRINTS" id="PR00111">
    <property type="entry name" value="ABHYDROLASE"/>
</dbReference>
<proteinExistence type="predicted"/>
<dbReference type="EMBL" id="SMSJ01000006">
    <property type="protein sequence ID" value="TDH63189.1"/>
    <property type="molecule type" value="Genomic_DNA"/>
</dbReference>
<dbReference type="OrthoDB" id="9799612at2"/>
<reference evidence="2 3" key="1">
    <citation type="journal article" date="2016" name="J. Microbiol.">
        <title>Dankookia rubra gen. nov., sp. nov., an alphaproteobacterium isolated from sediment of a shallow stream.</title>
        <authorList>
            <person name="Kim W.H."/>
            <person name="Kim D.H."/>
            <person name="Kang K."/>
            <person name="Ahn T.Y."/>
        </authorList>
    </citation>
    <scope>NUCLEOTIDE SEQUENCE [LARGE SCALE GENOMIC DNA]</scope>
    <source>
        <strain evidence="2 3">JCM30602</strain>
    </source>
</reference>
<evidence type="ECO:0000259" key="1">
    <source>
        <dbReference type="Pfam" id="PF12697"/>
    </source>
</evidence>
<dbReference type="Proteomes" id="UP000295096">
    <property type="component" value="Unassembled WGS sequence"/>
</dbReference>
<protein>
    <submittedName>
        <fullName evidence="2">Alpha/beta fold hydrolase</fullName>
    </submittedName>
</protein>
<evidence type="ECO:0000313" key="2">
    <source>
        <dbReference type="EMBL" id="TDH63189.1"/>
    </source>
</evidence>
<dbReference type="InterPro" id="IPR017497">
    <property type="entry name" value="BchO"/>
</dbReference>
<keyword evidence="2" id="KW-0378">Hydrolase</keyword>
<dbReference type="GO" id="GO:0016787">
    <property type="term" value="F:hydrolase activity"/>
    <property type="evidence" value="ECO:0007669"/>
    <property type="project" value="UniProtKB-KW"/>
</dbReference>
<comment type="caution">
    <text evidence="2">The sequence shown here is derived from an EMBL/GenBank/DDBJ whole genome shotgun (WGS) entry which is preliminary data.</text>
</comment>